<organism evidence="1 2">
    <name type="scientific">Denitratisoma oestradiolicum</name>
    <dbReference type="NCBI Taxonomy" id="311182"/>
    <lineage>
        <taxon>Bacteria</taxon>
        <taxon>Pseudomonadati</taxon>
        <taxon>Pseudomonadota</taxon>
        <taxon>Betaproteobacteria</taxon>
        <taxon>Nitrosomonadales</taxon>
        <taxon>Sterolibacteriaceae</taxon>
        <taxon>Denitratisoma</taxon>
    </lineage>
</organism>
<dbReference type="EMBL" id="LR778301">
    <property type="protein sequence ID" value="CAB1369754.1"/>
    <property type="molecule type" value="Genomic_DNA"/>
</dbReference>
<evidence type="ECO:0000313" key="1">
    <source>
        <dbReference type="EMBL" id="CAB1369754.1"/>
    </source>
</evidence>
<gene>
    <name evidence="1" type="ORF">DENOEST_2589</name>
</gene>
<reference evidence="1 2" key="1">
    <citation type="submission" date="2020-03" db="EMBL/GenBank/DDBJ databases">
        <authorList>
            <consortium name="Genoscope - CEA"/>
            <person name="William W."/>
        </authorList>
    </citation>
    <scope>NUCLEOTIDE SEQUENCE [LARGE SCALE GENOMIC DNA]</scope>
    <source>
        <strain evidence="2">DSM 16959</strain>
    </source>
</reference>
<proteinExistence type="predicted"/>
<evidence type="ECO:0000313" key="2">
    <source>
        <dbReference type="Proteomes" id="UP000515733"/>
    </source>
</evidence>
<sequence>MRTDPRKWRISIDRDQIAILAIDGRSIGFQQESIGTFDWACPASWSPTLEEMMQQAGLKQASAHLTLGDGLVHCFVATLPDGLRNVNELERYLAARLEALLGVTAEDWKIAFNPDARGQRMLVCACERSPLENLETLLLGRQCRLASCQPFWMREFSARRKLLPESGVWFAAVGRQDVSLIGHDARNFIEYQTARLGDSTSTVASLLQRCRLTHGETQARYPVWVSGITPPSDLEGCWDGLLRFVPATDNPHFKDSEKSRYRMALAGVDR</sequence>
<name>A0A6S6XXP7_9PROT</name>
<dbReference type="KEGG" id="doe:DENOEST_2589"/>
<keyword evidence="2" id="KW-1185">Reference proteome</keyword>
<protein>
    <submittedName>
        <fullName evidence="1">Uncharacterized protein</fullName>
    </submittedName>
</protein>
<dbReference type="Proteomes" id="UP000515733">
    <property type="component" value="Chromosome"/>
</dbReference>
<accession>A0A6S6XXP7</accession>
<dbReference type="AlphaFoldDB" id="A0A6S6XXP7"/>